<dbReference type="Gene3D" id="3.40.50.1820">
    <property type="entry name" value="alpha/beta hydrolase"/>
    <property type="match status" value="1"/>
</dbReference>
<feature type="domain" description="AB hydrolase-1" evidence="1">
    <location>
        <begin position="56"/>
        <end position="194"/>
    </location>
</feature>
<keyword evidence="3" id="KW-1185">Reference proteome</keyword>
<dbReference type="Proteomes" id="UP000008370">
    <property type="component" value="Unassembled WGS sequence"/>
</dbReference>
<dbReference type="SUPFAM" id="SSF53474">
    <property type="entry name" value="alpha/beta-Hydrolases"/>
    <property type="match status" value="1"/>
</dbReference>
<evidence type="ECO:0000259" key="1">
    <source>
        <dbReference type="Pfam" id="PF00561"/>
    </source>
</evidence>
<dbReference type="STRING" id="650164.K5W5B5"/>
<gene>
    <name evidence="2" type="ORF">PHACADRAFT_249331</name>
</gene>
<dbReference type="RefSeq" id="XP_007391681.1">
    <property type="nucleotide sequence ID" value="XM_007391619.1"/>
</dbReference>
<dbReference type="InParanoid" id="K5W5B5"/>
<name>K5W5B5_PHACS</name>
<dbReference type="InterPro" id="IPR050228">
    <property type="entry name" value="Carboxylesterase_BioH"/>
</dbReference>
<protein>
    <recommendedName>
        <fullName evidence="1">AB hydrolase-1 domain-containing protein</fullName>
    </recommendedName>
</protein>
<dbReference type="AlphaFoldDB" id="K5W5B5"/>
<dbReference type="PANTHER" id="PTHR43194">
    <property type="entry name" value="HYDROLASE ALPHA/BETA FOLD FAMILY"/>
    <property type="match status" value="1"/>
</dbReference>
<dbReference type="KEGG" id="pco:PHACADRAFT_249331"/>
<evidence type="ECO:0000313" key="2">
    <source>
        <dbReference type="EMBL" id="EKM59108.1"/>
    </source>
</evidence>
<reference evidence="2 3" key="1">
    <citation type="journal article" date="2012" name="BMC Genomics">
        <title>Comparative genomics of the white-rot fungi, Phanerochaete carnosa and P. chrysosporium, to elucidate the genetic basis of the distinct wood types they colonize.</title>
        <authorList>
            <person name="Suzuki H."/>
            <person name="MacDonald J."/>
            <person name="Syed K."/>
            <person name="Salamov A."/>
            <person name="Hori C."/>
            <person name="Aerts A."/>
            <person name="Henrissat B."/>
            <person name="Wiebenga A."/>
            <person name="vanKuyk P.A."/>
            <person name="Barry K."/>
            <person name="Lindquist E."/>
            <person name="LaButti K."/>
            <person name="Lapidus A."/>
            <person name="Lucas S."/>
            <person name="Coutinho P."/>
            <person name="Gong Y."/>
            <person name="Samejima M."/>
            <person name="Mahadevan R."/>
            <person name="Abou-Zaid M."/>
            <person name="de Vries R.P."/>
            <person name="Igarashi K."/>
            <person name="Yadav J.S."/>
            <person name="Grigoriev I.V."/>
            <person name="Master E.R."/>
        </authorList>
    </citation>
    <scope>NUCLEOTIDE SEQUENCE [LARGE SCALE GENOMIC DNA]</scope>
    <source>
        <strain evidence="2 3">HHB-10118-sp</strain>
    </source>
</reference>
<dbReference type="InterPro" id="IPR029058">
    <property type="entry name" value="AB_hydrolase_fold"/>
</dbReference>
<dbReference type="Pfam" id="PF00561">
    <property type="entry name" value="Abhydrolase_1"/>
    <property type="match status" value="1"/>
</dbReference>
<evidence type="ECO:0000313" key="3">
    <source>
        <dbReference type="Proteomes" id="UP000008370"/>
    </source>
</evidence>
<dbReference type="GeneID" id="18914637"/>
<dbReference type="OrthoDB" id="408373at2759"/>
<dbReference type="InterPro" id="IPR000073">
    <property type="entry name" value="AB_hydrolase_1"/>
</dbReference>
<sequence>MAPFPTPVIYSMEALNKDLPIRQLYPEDIYPNGDYYPSPYGRVRYWIVGPEDGQKVVLIHGLSTPSILWKDVQAELVSNGFRVLMYDIYGRGYSEAPRLTCDPNLCIMQLALLMQYIGWDAADLVGFSMGGAIAASFAAMFPHLVGKNIVFLSASGLLDSVKEQPNASKETQPDSGQVAWHLRELQTQCLPGFSDMLESSKKDGLATGVNWAYRKLGKMPDKRCLIVHGIADNVVPYSEAFKIRKLVPQAQLISIEGASHFVPMEEGSKQKFTENLLKFLA</sequence>
<dbReference type="PANTHER" id="PTHR43194:SF2">
    <property type="entry name" value="PEROXISOMAL MEMBRANE PROTEIN LPX1"/>
    <property type="match status" value="1"/>
</dbReference>
<accession>K5W5B5</accession>
<organism evidence="2 3">
    <name type="scientific">Phanerochaete carnosa (strain HHB-10118-sp)</name>
    <name type="common">White-rot fungus</name>
    <name type="synonym">Peniophora carnosa</name>
    <dbReference type="NCBI Taxonomy" id="650164"/>
    <lineage>
        <taxon>Eukaryota</taxon>
        <taxon>Fungi</taxon>
        <taxon>Dikarya</taxon>
        <taxon>Basidiomycota</taxon>
        <taxon>Agaricomycotina</taxon>
        <taxon>Agaricomycetes</taxon>
        <taxon>Polyporales</taxon>
        <taxon>Phanerochaetaceae</taxon>
        <taxon>Phanerochaete</taxon>
    </lineage>
</organism>
<dbReference type="PRINTS" id="PR00111">
    <property type="entry name" value="ABHYDROLASE"/>
</dbReference>
<dbReference type="HOGENOM" id="CLU_020336_11_0_1"/>
<proteinExistence type="predicted"/>
<dbReference type="EMBL" id="JH930469">
    <property type="protein sequence ID" value="EKM59108.1"/>
    <property type="molecule type" value="Genomic_DNA"/>
</dbReference>